<reference evidence="1 2" key="1">
    <citation type="submission" date="2016-05" db="EMBL/GenBank/DDBJ databases">
        <title>Complete genome sequence of Pseudomonas antarctica PAMC 27494.</title>
        <authorList>
            <person name="Lee J."/>
        </authorList>
    </citation>
    <scope>NUCLEOTIDE SEQUENCE [LARGE SCALE GENOMIC DNA]</scope>
    <source>
        <strain evidence="1 2">PAMC 27494</strain>
    </source>
</reference>
<name>A0A172YZV9_9PSED</name>
<dbReference type="Pfam" id="PF22499">
    <property type="entry name" value="DUF6990"/>
    <property type="match status" value="1"/>
</dbReference>
<gene>
    <name evidence="1" type="ORF">A7J50_2313</name>
</gene>
<dbReference type="PATRIC" id="fig|219572.3.peg.2377"/>
<organism evidence="1 2">
    <name type="scientific">Pseudomonas antarctica</name>
    <dbReference type="NCBI Taxonomy" id="219572"/>
    <lineage>
        <taxon>Bacteria</taxon>
        <taxon>Pseudomonadati</taxon>
        <taxon>Pseudomonadota</taxon>
        <taxon>Gammaproteobacteria</taxon>
        <taxon>Pseudomonadales</taxon>
        <taxon>Pseudomonadaceae</taxon>
        <taxon>Pseudomonas</taxon>
    </lineage>
</organism>
<evidence type="ECO:0000313" key="1">
    <source>
        <dbReference type="EMBL" id="ANF85721.1"/>
    </source>
</evidence>
<sequence length="187" mass="20542">MTEKEACAILQAQGWACGKDEVSDRFCIKCLGEIQVQIIPTIGKRSDHFRVSFTPSISSTAFSDAVAFIFGEGKYFSPVIVSNETPQKLETIGADDVVELSDRALSWAQNQDIDAGLALYRSLPTDAKGAMPLRHLAALAIAQDVDQLEDYKKNFEKGERLGFVPYITVEMIERSLLIAQGNAPKVN</sequence>
<dbReference type="InterPro" id="IPR054259">
    <property type="entry name" value="DUF6990"/>
</dbReference>
<dbReference type="RefSeq" id="WP_064451905.1">
    <property type="nucleotide sequence ID" value="NZ_CP015600.1"/>
</dbReference>
<dbReference type="EMBL" id="CP015600">
    <property type="protein sequence ID" value="ANF85721.1"/>
    <property type="molecule type" value="Genomic_DNA"/>
</dbReference>
<protein>
    <submittedName>
        <fullName evidence="1">Uncharacterized protein</fullName>
    </submittedName>
</protein>
<dbReference type="AlphaFoldDB" id="A0A172YZV9"/>
<evidence type="ECO:0000313" key="2">
    <source>
        <dbReference type="Proteomes" id="UP000077829"/>
    </source>
</evidence>
<accession>A0A172YZV9</accession>
<dbReference type="Proteomes" id="UP000077829">
    <property type="component" value="Chromosome"/>
</dbReference>
<proteinExistence type="predicted"/>
<dbReference type="KEGG" id="panr:A7J50_2313"/>